<evidence type="ECO:0000256" key="1">
    <source>
        <dbReference type="ARBA" id="ARBA00023172"/>
    </source>
</evidence>
<dbReference type="InterPro" id="IPR013762">
    <property type="entry name" value="Integrase-like_cat_sf"/>
</dbReference>
<name>A0ABW4GBY5_9ACTN</name>
<evidence type="ECO:0000313" key="5">
    <source>
        <dbReference type="Proteomes" id="UP001597097"/>
    </source>
</evidence>
<feature type="region of interest" description="Disordered" evidence="2">
    <location>
        <begin position="1"/>
        <end position="31"/>
    </location>
</feature>
<dbReference type="RefSeq" id="WP_372454992.1">
    <property type="nucleotide sequence ID" value="NZ_JAHKRM010000018.1"/>
</dbReference>
<evidence type="ECO:0000313" key="4">
    <source>
        <dbReference type="EMBL" id="MFD1539773.1"/>
    </source>
</evidence>
<dbReference type="Pfam" id="PF00589">
    <property type="entry name" value="Phage_integrase"/>
    <property type="match status" value="1"/>
</dbReference>
<dbReference type="InterPro" id="IPR002104">
    <property type="entry name" value="Integrase_catalytic"/>
</dbReference>
<sequence length="117" mass="12754">MSLPRSTRSCRSGLPQQSEPALPSPRSFRDATHRDEVVASLGYEHLRRHDLRHTGLTWMTDAGVPIHVLRKIAGHGSLSTTQRYLHPDNASLAAAGSALSAHLSASWSRTGPKLKVI</sequence>
<dbReference type="Gene3D" id="1.10.443.10">
    <property type="entry name" value="Intergrase catalytic core"/>
    <property type="match status" value="1"/>
</dbReference>
<keyword evidence="1" id="KW-0233">DNA recombination</keyword>
<feature type="domain" description="Tyr recombinase" evidence="3">
    <location>
        <begin position="1"/>
        <end position="97"/>
    </location>
</feature>
<organism evidence="4 5">
    <name type="scientific">Nonomuraea guangzhouensis</name>
    <dbReference type="NCBI Taxonomy" id="1291555"/>
    <lineage>
        <taxon>Bacteria</taxon>
        <taxon>Bacillati</taxon>
        <taxon>Actinomycetota</taxon>
        <taxon>Actinomycetes</taxon>
        <taxon>Streptosporangiales</taxon>
        <taxon>Streptosporangiaceae</taxon>
        <taxon>Nonomuraea</taxon>
    </lineage>
</organism>
<evidence type="ECO:0000259" key="3">
    <source>
        <dbReference type="PROSITE" id="PS51898"/>
    </source>
</evidence>
<proteinExistence type="predicted"/>
<accession>A0ABW4GBY5</accession>
<dbReference type="PROSITE" id="PS51898">
    <property type="entry name" value="TYR_RECOMBINASE"/>
    <property type="match status" value="1"/>
</dbReference>
<comment type="caution">
    <text evidence="4">The sequence shown here is derived from an EMBL/GenBank/DDBJ whole genome shotgun (WGS) entry which is preliminary data.</text>
</comment>
<dbReference type="Proteomes" id="UP001597097">
    <property type="component" value="Unassembled WGS sequence"/>
</dbReference>
<dbReference type="EMBL" id="JBHUCM010000018">
    <property type="protein sequence ID" value="MFD1539773.1"/>
    <property type="molecule type" value="Genomic_DNA"/>
</dbReference>
<keyword evidence="5" id="KW-1185">Reference proteome</keyword>
<reference evidence="5" key="1">
    <citation type="journal article" date="2019" name="Int. J. Syst. Evol. Microbiol.">
        <title>The Global Catalogue of Microorganisms (GCM) 10K type strain sequencing project: providing services to taxonomists for standard genome sequencing and annotation.</title>
        <authorList>
            <consortium name="The Broad Institute Genomics Platform"/>
            <consortium name="The Broad Institute Genome Sequencing Center for Infectious Disease"/>
            <person name="Wu L."/>
            <person name="Ma J."/>
        </authorList>
    </citation>
    <scope>NUCLEOTIDE SEQUENCE [LARGE SCALE GENOMIC DNA]</scope>
    <source>
        <strain evidence="5">CGMCC 1.15399</strain>
    </source>
</reference>
<evidence type="ECO:0000256" key="2">
    <source>
        <dbReference type="SAM" id="MobiDB-lite"/>
    </source>
</evidence>
<feature type="compositionally biased region" description="Polar residues" evidence="2">
    <location>
        <begin position="1"/>
        <end position="19"/>
    </location>
</feature>
<dbReference type="SUPFAM" id="SSF56349">
    <property type="entry name" value="DNA breaking-rejoining enzymes"/>
    <property type="match status" value="1"/>
</dbReference>
<dbReference type="InterPro" id="IPR011010">
    <property type="entry name" value="DNA_brk_join_enz"/>
</dbReference>
<gene>
    <name evidence="4" type="ORF">ACFSJ0_22155</name>
</gene>
<protein>
    <submittedName>
        <fullName evidence="4">Tyrosine-type recombinase/integrase</fullName>
    </submittedName>
</protein>